<evidence type="ECO:0000259" key="1">
    <source>
        <dbReference type="Pfam" id="PF06722"/>
    </source>
</evidence>
<dbReference type="InterPro" id="IPR010610">
    <property type="entry name" value="EryCIII-like_C"/>
</dbReference>
<comment type="caution">
    <text evidence="2">The sequence shown here is derived from an EMBL/GenBank/DDBJ whole genome shotgun (WGS) entry which is preliminary data.</text>
</comment>
<dbReference type="Proteomes" id="UP000019184">
    <property type="component" value="Unassembled WGS sequence"/>
</dbReference>
<sequence>MSPLTTSSRRRILFVGEAVTLAHVVRPVVLARALDPARYEAVLACDGRYLKLFGELPFAWRPIETIPTVKFLDNLAKGRPVYTAETLRAYVRDDLALIEAVQPDLVVGDFRISLGVSARVAGVPYFTITNAYWGPYSQLPFPLPEHPMTKVFGVGVSQALFNLARPLVFALHTLPLNRVRREYGFPSLGTDLREIYTHADQVLYADIPGFIPTAPLPPHHCWLGPVLWSPEIKPPDWWDAVPEGRPIIYVALGSSGENERALPIILQGLADLPVTVIAATAGQPLGIKPPVNAYVADFLPGAEAAARAALVICNGGSLATQQALAAGAPVLGIASNMDQHLNMLCLERAGVGARLRVGPLTAKQVRKMTERLLGDAGCRQAAGRLRETLRDWDTGQVFAARIAIQGGDGQTTATQP</sequence>
<dbReference type="AlphaFoldDB" id="A0A7U7GCG8"/>
<dbReference type="OrthoDB" id="6620093at2"/>
<evidence type="ECO:0000313" key="3">
    <source>
        <dbReference type="Proteomes" id="UP000019184"/>
    </source>
</evidence>
<protein>
    <submittedName>
        <fullName evidence="2">Enzyme</fullName>
        <ecNumber evidence="2">2.4.1.-</ecNumber>
    </submittedName>
</protein>
<dbReference type="GO" id="GO:0016757">
    <property type="term" value="F:glycosyltransferase activity"/>
    <property type="evidence" value="ECO:0007669"/>
    <property type="project" value="UniProtKB-KW"/>
</dbReference>
<feature type="domain" description="Erythromycin biosynthesis protein CIII-like C-terminal" evidence="1">
    <location>
        <begin position="275"/>
        <end position="387"/>
    </location>
</feature>
<dbReference type="EMBL" id="CBTK010000187">
    <property type="protein sequence ID" value="CDH45597.1"/>
    <property type="molecule type" value="Genomic_DNA"/>
</dbReference>
<gene>
    <name evidence="2" type="ORF">BN874_2670003</name>
</gene>
<dbReference type="SUPFAM" id="SSF53756">
    <property type="entry name" value="UDP-Glycosyltransferase/glycogen phosphorylase"/>
    <property type="match status" value="1"/>
</dbReference>
<evidence type="ECO:0000313" key="2">
    <source>
        <dbReference type="EMBL" id="CDH45597.1"/>
    </source>
</evidence>
<name>A0A7U7GCG8_9GAMM</name>
<keyword evidence="2" id="KW-0808">Transferase</keyword>
<proteinExistence type="predicted"/>
<dbReference type="PANTHER" id="PTHR21015:SF22">
    <property type="entry name" value="GLYCOSYLTRANSFERASE"/>
    <property type="match status" value="1"/>
</dbReference>
<accession>A0A7U7GCG8</accession>
<reference evidence="2 3" key="1">
    <citation type="journal article" date="2014" name="ISME J.">
        <title>Candidatus Competibacter-lineage genomes retrieved from metagenomes reveal functional metabolic diversity.</title>
        <authorList>
            <person name="McIlroy S.J."/>
            <person name="Albertsen M."/>
            <person name="Andresen E.K."/>
            <person name="Saunders A.M."/>
            <person name="Kristiansen R."/>
            <person name="Stokholm-Bjerregaard M."/>
            <person name="Nielsen K.L."/>
            <person name="Nielsen P.H."/>
        </authorList>
    </citation>
    <scope>NUCLEOTIDE SEQUENCE [LARGE SCALE GENOMIC DNA]</scope>
    <source>
        <strain evidence="2 3">Run_B_J11</strain>
    </source>
</reference>
<dbReference type="RefSeq" id="WP_051497754.1">
    <property type="nucleotide sequence ID" value="NZ_CBTK010000187.1"/>
</dbReference>
<dbReference type="Gene3D" id="3.40.50.2000">
    <property type="entry name" value="Glycogen Phosphorylase B"/>
    <property type="match status" value="2"/>
</dbReference>
<keyword evidence="2" id="KW-0328">Glycosyltransferase</keyword>
<dbReference type="EC" id="2.4.1.-" evidence="2"/>
<dbReference type="Pfam" id="PF06722">
    <property type="entry name" value="EryCIII-like_C"/>
    <property type="match status" value="1"/>
</dbReference>
<organism evidence="2 3">
    <name type="scientific">Candidatus Contendobacter odensis Run_B_J11</name>
    <dbReference type="NCBI Taxonomy" id="1400861"/>
    <lineage>
        <taxon>Bacteria</taxon>
        <taxon>Pseudomonadati</taxon>
        <taxon>Pseudomonadota</taxon>
        <taxon>Gammaproteobacteria</taxon>
        <taxon>Candidatus Competibacteraceae</taxon>
        <taxon>Candidatus Contendibacter</taxon>
    </lineage>
</organism>
<dbReference type="PANTHER" id="PTHR21015">
    <property type="entry name" value="UDP-N-ACETYLGLUCOSAMINE--N-ACETYLMURAMYL-(PENTAPEPTIDE) PYROPHOSPHORYL-UNDECAPRENOL N-ACETYLGLUCOSAMINE TRANSFERASE 1"/>
    <property type="match status" value="1"/>
</dbReference>
<keyword evidence="3" id="KW-1185">Reference proteome</keyword>